<evidence type="ECO:0000313" key="3">
    <source>
        <dbReference type="Proteomes" id="UP000279968"/>
    </source>
</evidence>
<keyword evidence="3" id="KW-1185">Reference proteome</keyword>
<dbReference type="Gene3D" id="3.30.70.100">
    <property type="match status" value="1"/>
</dbReference>
<dbReference type="Pfam" id="PF07045">
    <property type="entry name" value="DUF1330"/>
    <property type="match status" value="1"/>
</dbReference>
<dbReference type="RefSeq" id="WP_120782275.1">
    <property type="nucleotide sequence ID" value="NZ_JBHLUP010000005.1"/>
</dbReference>
<dbReference type="Proteomes" id="UP000279968">
    <property type="component" value="Unassembled WGS sequence"/>
</dbReference>
<dbReference type="OrthoDB" id="9787920at2"/>
<dbReference type="InterPro" id="IPR010753">
    <property type="entry name" value="DUF1330"/>
</dbReference>
<reference evidence="2 3" key="1">
    <citation type="journal article" date="2015" name="Int. J. Syst. Evol. Microbiol.">
        <title>Micromonospora costi sp. nov., isolated from a leaf of Costus speciosus.</title>
        <authorList>
            <person name="Thawai C."/>
        </authorList>
    </citation>
    <scope>NUCLEOTIDE SEQUENCE [LARGE SCALE GENOMIC DNA]</scope>
    <source>
        <strain evidence="2 3">CS1-12</strain>
    </source>
</reference>
<dbReference type="EMBL" id="RBAN01000005">
    <property type="protein sequence ID" value="RKN52043.1"/>
    <property type="molecule type" value="Genomic_DNA"/>
</dbReference>
<gene>
    <name evidence="2" type="ORF">D7193_26060</name>
</gene>
<evidence type="ECO:0000259" key="1">
    <source>
        <dbReference type="Pfam" id="PF07045"/>
    </source>
</evidence>
<dbReference type="InterPro" id="IPR011008">
    <property type="entry name" value="Dimeric_a/b-barrel"/>
</dbReference>
<dbReference type="AlphaFoldDB" id="A0A3A9ZV09"/>
<feature type="domain" description="DUF1330" evidence="1">
    <location>
        <begin position="22"/>
        <end position="90"/>
    </location>
</feature>
<evidence type="ECO:0000313" key="2">
    <source>
        <dbReference type="EMBL" id="RKN52043.1"/>
    </source>
</evidence>
<dbReference type="SUPFAM" id="SSF54909">
    <property type="entry name" value="Dimeric alpha+beta barrel"/>
    <property type="match status" value="1"/>
</dbReference>
<proteinExistence type="predicted"/>
<comment type="caution">
    <text evidence="2">The sequence shown here is derived from an EMBL/GenBank/DDBJ whole genome shotgun (WGS) entry which is preliminary data.</text>
</comment>
<accession>A0A3A9ZV09</accession>
<name>A0A3A9ZV09_9ACTN</name>
<organism evidence="2 3">
    <name type="scientific">Micromonospora costi</name>
    <dbReference type="NCBI Taxonomy" id="1530042"/>
    <lineage>
        <taxon>Bacteria</taxon>
        <taxon>Bacillati</taxon>
        <taxon>Actinomycetota</taxon>
        <taxon>Actinomycetes</taxon>
        <taxon>Micromonosporales</taxon>
        <taxon>Micromonosporaceae</taxon>
        <taxon>Micromonospora</taxon>
    </lineage>
</organism>
<sequence>MTTDAGVVRLCCLLWAHPGRADALHAYEDRVLPWIAEHGGEVVHRALADGTDGHPHEVQLFRFPDRAALDAYLRDPRRTALSAERDAAVARTDLFPVRF</sequence>
<protein>
    <submittedName>
        <fullName evidence="2">DUF1330 domain-containing protein</fullName>
    </submittedName>
</protein>